<dbReference type="EMBL" id="JBBNAG010000007">
    <property type="protein sequence ID" value="KAK9118369.1"/>
    <property type="molecule type" value="Genomic_DNA"/>
</dbReference>
<keyword evidence="3" id="KW-1185">Reference proteome</keyword>
<feature type="compositionally biased region" description="Low complexity" evidence="1">
    <location>
        <begin position="26"/>
        <end position="38"/>
    </location>
</feature>
<dbReference type="AlphaFoldDB" id="A0AAP0IMP3"/>
<gene>
    <name evidence="2" type="ORF">Scep_016462</name>
</gene>
<dbReference type="Proteomes" id="UP001419268">
    <property type="component" value="Unassembled WGS sequence"/>
</dbReference>
<sequence length="54" mass="5657">MMETTAVTPARRSDSSEDVTQVVARLGGAAGADGSRAARTNDTMELRLTDSSSR</sequence>
<evidence type="ECO:0000256" key="1">
    <source>
        <dbReference type="SAM" id="MobiDB-lite"/>
    </source>
</evidence>
<protein>
    <submittedName>
        <fullName evidence="2">Uncharacterized protein</fullName>
    </submittedName>
</protein>
<accession>A0AAP0IMP3</accession>
<name>A0AAP0IMP3_9MAGN</name>
<organism evidence="2 3">
    <name type="scientific">Stephania cephalantha</name>
    <dbReference type="NCBI Taxonomy" id="152367"/>
    <lineage>
        <taxon>Eukaryota</taxon>
        <taxon>Viridiplantae</taxon>
        <taxon>Streptophyta</taxon>
        <taxon>Embryophyta</taxon>
        <taxon>Tracheophyta</taxon>
        <taxon>Spermatophyta</taxon>
        <taxon>Magnoliopsida</taxon>
        <taxon>Ranunculales</taxon>
        <taxon>Menispermaceae</taxon>
        <taxon>Menispermoideae</taxon>
        <taxon>Cissampelideae</taxon>
        <taxon>Stephania</taxon>
    </lineage>
</organism>
<evidence type="ECO:0000313" key="2">
    <source>
        <dbReference type="EMBL" id="KAK9118369.1"/>
    </source>
</evidence>
<feature type="region of interest" description="Disordered" evidence="1">
    <location>
        <begin position="26"/>
        <end position="54"/>
    </location>
</feature>
<reference evidence="2 3" key="1">
    <citation type="submission" date="2024-01" db="EMBL/GenBank/DDBJ databases">
        <title>Genome assemblies of Stephania.</title>
        <authorList>
            <person name="Yang L."/>
        </authorList>
    </citation>
    <scope>NUCLEOTIDE SEQUENCE [LARGE SCALE GENOMIC DNA]</scope>
    <source>
        <strain evidence="2">JXDWG</strain>
        <tissue evidence="2">Leaf</tissue>
    </source>
</reference>
<proteinExistence type="predicted"/>
<evidence type="ECO:0000313" key="3">
    <source>
        <dbReference type="Proteomes" id="UP001419268"/>
    </source>
</evidence>
<comment type="caution">
    <text evidence="2">The sequence shown here is derived from an EMBL/GenBank/DDBJ whole genome shotgun (WGS) entry which is preliminary data.</text>
</comment>
<feature type="compositionally biased region" description="Basic and acidic residues" evidence="1">
    <location>
        <begin position="42"/>
        <end position="54"/>
    </location>
</feature>